<gene>
    <name evidence="1" type="ORF">Q9K02_01730</name>
</gene>
<proteinExistence type="predicted"/>
<organism evidence="1 2">
    <name type="scientific">Qipengyuania profundimaris</name>
    <dbReference type="NCBI Taxonomy" id="3067652"/>
    <lineage>
        <taxon>Bacteria</taxon>
        <taxon>Pseudomonadati</taxon>
        <taxon>Pseudomonadota</taxon>
        <taxon>Alphaproteobacteria</taxon>
        <taxon>Sphingomonadales</taxon>
        <taxon>Erythrobacteraceae</taxon>
        <taxon>Qipengyuania</taxon>
    </lineage>
</organism>
<dbReference type="Proteomes" id="UP001240639">
    <property type="component" value="Unassembled WGS sequence"/>
</dbReference>
<name>A0ABT9HLW1_9SPHN</name>
<accession>A0ABT9HLW1</accession>
<reference evidence="1 2" key="1">
    <citation type="submission" date="2023-08" db="EMBL/GenBank/DDBJ databases">
        <title>genomic of G39.</title>
        <authorList>
            <person name="Wang Y."/>
        </authorList>
    </citation>
    <scope>NUCLEOTIDE SEQUENCE [LARGE SCALE GENOMIC DNA]</scope>
    <source>
        <strain evidence="1 2">G39</strain>
    </source>
</reference>
<comment type="caution">
    <text evidence="1">The sequence shown here is derived from an EMBL/GenBank/DDBJ whole genome shotgun (WGS) entry which is preliminary data.</text>
</comment>
<protein>
    <submittedName>
        <fullName evidence="1">Uncharacterized protein</fullName>
    </submittedName>
</protein>
<dbReference type="EMBL" id="JAVAIM010000001">
    <property type="protein sequence ID" value="MDP4573857.1"/>
    <property type="molecule type" value="Genomic_DNA"/>
</dbReference>
<evidence type="ECO:0000313" key="1">
    <source>
        <dbReference type="EMBL" id="MDP4573857.1"/>
    </source>
</evidence>
<evidence type="ECO:0000313" key="2">
    <source>
        <dbReference type="Proteomes" id="UP001240639"/>
    </source>
</evidence>
<keyword evidence="2" id="KW-1185">Reference proteome</keyword>
<dbReference type="RefSeq" id="WP_305931322.1">
    <property type="nucleotide sequence ID" value="NZ_JAVAIM010000001.1"/>
</dbReference>
<sequence length="167" mass="18440">MSGEENNEPIHALAEHWAKKGPGELEKVQATLNLARQLLAGGKARPYAEGDNPFELAPYPWETSKPLADAPRRIFLGTVSDLATGQGHTVWFAAGLARDEDEFRRQLTARIGHTLANGAEVNKGLGEFPFSQTFISQPVRETLQRFDGGEDAPAGFLYLARWHENRS</sequence>